<dbReference type="Proteomes" id="UP000032737">
    <property type="component" value="Chromosome"/>
</dbReference>
<evidence type="ECO:0000259" key="4">
    <source>
        <dbReference type="PROSITE" id="PS50932"/>
    </source>
</evidence>
<dbReference type="SUPFAM" id="SSF53822">
    <property type="entry name" value="Periplasmic binding protein-like I"/>
    <property type="match status" value="1"/>
</dbReference>
<dbReference type="SUPFAM" id="SSF47413">
    <property type="entry name" value="lambda repressor-like DNA-binding domains"/>
    <property type="match status" value="1"/>
</dbReference>
<evidence type="ECO:0000256" key="1">
    <source>
        <dbReference type="ARBA" id="ARBA00023015"/>
    </source>
</evidence>
<dbReference type="Pfam" id="PF00356">
    <property type="entry name" value="LacI"/>
    <property type="match status" value="1"/>
</dbReference>
<dbReference type="CDD" id="cd01392">
    <property type="entry name" value="HTH_LacI"/>
    <property type="match status" value="1"/>
</dbReference>
<dbReference type="Pfam" id="PF00532">
    <property type="entry name" value="Peripla_BP_1"/>
    <property type="match status" value="1"/>
</dbReference>
<dbReference type="STRING" id="61635.BN85301880"/>
<keyword evidence="3" id="KW-0804">Transcription</keyword>
<dbReference type="GO" id="GO:0003700">
    <property type="term" value="F:DNA-binding transcription factor activity"/>
    <property type="evidence" value="ECO:0007669"/>
    <property type="project" value="TreeGrafter"/>
</dbReference>
<dbReference type="Gene3D" id="1.10.260.40">
    <property type="entry name" value="lambda repressor-like DNA-binding domains"/>
    <property type="match status" value="1"/>
</dbReference>
<evidence type="ECO:0000313" key="6">
    <source>
        <dbReference type="Proteomes" id="UP000032737"/>
    </source>
</evidence>
<keyword evidence="2" id="KW-0238">DNA-binding</keyword>
<evidence type="ECO:0000256" key="3">
    <source>
        <dbReference type="ARBA" id="ARBA00023163"/>
    </source>
</evidence>
<dbReference type="PROSITE" id="PS00356">
    <property type="entry name" value="HTH_LACI_1"/>
    <property type="match status" value="1"/>
</dbReference>
<dbReference type="AlphaFoldDB" id="U4KSM7"/>
<keyword evidence="6" id="KW-1185">Reference proteome</keyword>
<dbReference type="PROSITE" id="PS50932">
    <property type="entry name" value="HTH_LACI_2"/>
    <property type="match status" value="1"/>
</dbReference>
<dbReference type="SMART" id="SM00354">
    <property type="entry name" value="HTH_LACI"/>
    <property type="match status" value="1"/>
</dbReference>
<dbReference type="HOGENOM" id="CLU_037628_6_0_14"/>
<organism evidence="5 6">
    <name type="scientific">Acholeplasma brassicae</name>
    <dbReference type="NCBI Taxonomy" id="61635"/>
    <lineage>
        <taxon>Bacteria</taxon>
        <taxon>Bacillati</taxon>
        <taxon>Mycoplasmatota</taxon>
        <taxon>Mollicutes</taxon>
        <taxon>Acholeplasmatales</taxon>
        <taxon>Acholeplasmataceae</taxon>
        <taxon>Acholeplasma</taxon>
    </lineage>
</organism>
<dbReference type="InterPro" id="IPR010982">
    <property type="entry name" value="Lambda_DNA-bd_dom_sf"/>
</dbReference>
<dbReference type="InterPro" id="IPR000843">
    <property type="entry name" value="HTH_LacI"/>
</dbReference>
<dbReference type="CDD" id="cd06267">
    <property type="entry name" value="PBP1_LacI_sugar_binding-like"/>
    <property type="match status" value="1"/>
</dbReference>
<reference evidence="5 6" key="1">
    <citation type="journal article" date="2013" name="J. Mol. Microbiol. Biotechnol.">
        <title>Analysis of the Complete Genomes of Acholeplasma brassicae , A. palmae and A. laidlawii and Their Comparison to the Obligate Parasites from ' Candidatus Phytoplasma'.</title>
        <authorList>
            <person name="Kube M."/>
            <person name="Siewert C."/>
            <person name="Migdoll A.M."/>
            <person name="Duduk B."/>
            <person name="Holz S."/>
            <person name="Rabus R."/>
            <person name="Seemuller E."/>
            <person name="Mitrovic J."/>
            <person name="Muller I."/>
            <person name="Buttner C."/>
            <person name="Reinhardt R."/>
        </authorList>
    </citation>
    <scope>NUCLEOTIDE SEQUENCE [LARGE SCALE GENOMIC DNA]</scope>
    <source>
        <strain evidence="6">0502</strain>
    </source>
</reference>
<dbReference type="InterPro" id="IPR028082">
    <property type="entry name" value="Peripla_BP_I"/>
</dbReference>
<dbReference type="OrthoDB" id="9789891at2"/>
<dbReference type="KEGG" id="abra:BN85301880"/>
<evidence type="ECO:0000313" key="5">
    <source>
        <dbReference type="EMBL" id="CCV65209.1"/>
    </source>
</evidence>
<evidence type="ECO:0000256" key="2">
    <source>
        <dbReference type="ARBA" id="ARBA00023125"/>
    </source>
</evidence>
<proteinExistence type="predicted"/>
<accession>U4KSM7</accession>
<protein>
    <submittedName>
        <fullName evidence="5">Ribose operon repressor</fullName>
    </submittedName>
</protein>
<feature type="domain" description="HTH lacI-type" evidence="4">
    <location>
        <begin position="3"/>
        <end position="58"/>
    </location>
</feature>
<dbReference type="PANTHER" id="PTHR30146">
    <property type="entry name" value="LACI-RELATED TRANSCRIPTIONAL REPRESSOR"/>
    <property type="match status" value="1"/>
</dbReference>
<sequence>MKMTIKELARLASVSVTTVSLVLNDKPSRISEQKKEEIKRLAKEYNYEPNLTARNLVTKKSKTIGLLIPDIENLFFSALAKKVEDELRKNGYSLILVNSDDSYKNDLELIKNLESRGVDGLLLTISNESEAHEREYRKLLSRLTIPYVFVDRTFLNDNDPQVYFDNQLGGYFATEYLINEDYQRIGCLSAPSSMNGQFRYKGYLKALETFKIPFDDSLVYEGDFRYQSGYEAGDFYKDKYVDAIFASNDLMAYGLIKRLKELGIDVPKDIKVVGYDNLAFSSMLGIDLPSVEQNISDLGSSAVKLLMQLIKQKQTKIKIVLEPVFKR</sequence>
<dbReference type="GO" id="GO:0000976">
    <property type="term" value="F:transcription cis-regulatory region binding"/>
    <property type="evidence" value="ECO:0007669"/>
    <property type="project" value="TreeGrafter"/>
</dbReference>
<dbReference type="EMBL" id="FO681348">
    <property type="protein sequence ID" value="CCV65209.1"/>
    <property type="molecule type" value="Genomic_DNA"/>
</dbReference>
<dbReference type="PANTHER" id="PTHR30146:SF109">
    <property type="entry name" value="HTH-TYPE TRANSCRIPTIONAL REGULATOR GALS"/>
    <property type="match status" value="1"/>
</dbReference>
<gene>
    <name evidence="5" type="primary">rbsR</name>
    <name evidence="5" type="ORF">BN85301880</name>
</gene>
<name>U4KSM7_9MOLU</name>
<keyword evidence="1" id="KW-0805">Transcription regulation</keyword>
<dbReference type="InterPro" id="IPR001761">
    <property type="entry name" value="Peripla_BP/Lac1_sug-bd_dom"/>
</dbReference>
<dbReference type="Gene3D" id="3.40.50.2300">
    <property type="match status" value="2"/>
</dbReference>